<name>A0A7R9PJ66_TIMGE</name>
<proteinExistence type="predicted"/>
<evidence type="ECO:0000313" key="1">
    <source>
        <dbReference type="EMBL" id="CAD7588499.1"/>
    </source>
</evidence>
<dbReference type="EMBL" id="OE839758">
    <property type="protein sequence ID" value="CAD7588499.1"/>
    <property type="molecule type" value="Genomic_DNA"/>
</dbReference>
<organism evidence="1">
    <name type="scientific">Timema genevievae</name>
    <name type="common">Walking stick</name>
    <dbReference type="NCBI Taxonomy" id="629358"/>
    <lineage>
        <taxon>Eukaryota</taxon>
        <taxon>Metazoa</taxon>
        <taxon>Ecdysozoa</taxon>
        <taxon>Arthropoda</taxon>
        <taxon>Hexapoda</taxon>
        <taxon>Insecta</taxon>
        <taxon>Pterygota</taxon>
        <taxon>Neoptera</taxon>
        <taxon>Polyneoptera</taxon>
        <taxon>Phasmatodea</taxon>
        <taxon>Timematodea</taxon>
        <taxon>Timematoidea</taxon>
        <taxon>Timematidae</taxon>
        <taxon>Timema</taxon>
    </lineage>
</organism>
<dbReference type="AlphaFoldDB" id="A0A7R9PJ66"/>
<dbReference type="SUPFAM" id="SSF50129">
    <property type="entry name" value="GroES-like"/>
    <property type="match status" value="1"/>
</dbReference>
<sequence>MSHLCRQVSIESPGPTIKDCVFSFDVPMPDVPPRGARIKLANAPVVLSSTAEGRGDRGSNLGRVVCAGACYRIKRSPSLSSISSISSTSSLSNDFAQDLTIGGAGAIPQSPAHYGVRDGAIFPGYEVAGIVESLGEHVEKNSGFQIGDRVVLYPYEGNGLDLLAAPTTPLSPPNPSPNVPILFIIFLYSKPEMFNITATLFLSQPSNSTYSVSTNSIRDSEFDPYHHEVSIDTILMDNNKGGVVYINV</sequence>
<accession>A0A7R9PJ66</accession>
<gene>
    <name evidence="1" type="ORF">TGEB3V08_LOCUS2551</name>
</gene>
<dbReference type="Gene3D" id="3.90.180.10">
    <property type="entry name" value="Medium-chain alcohol dehydrogenases, catalytic domain"/>
    <property type="match status" value="1"/>
</dbReference>
<dbReference type="InterPro" id="IPR011032">
    <property type="entry name" value="GroES-like_sf"/>
</dbReference>
<protein>
    <submittedName>
        <fullName evidence="1">Uncharacterized protein</fullName>
    </submittedName>
</protein>
<reference evidence="1" key="1">
    <citation type="submission" date="2020-11" db="EMBL/GenBank/DDBJ databases">
        <authorList>
            <person name="Tran Van P."/>
        </authorList>
    </citation>
    <scope>NUCLEOTIDE SEQUENCE</scope>
</reference>